<name>A0AAV8TGK8_9ROSI</name>
<keyword evidence="5" id="KW-0175">Coiled coil</keyword>
<evidence type="ECO:0000313" key="7">
    <source>
        <dbReference type="EMBL" id="KAJ8765149.1"/>
    </source>
</evidence>
<dbReference type="AlphaFoldDB" id="A0AAV8TGK8"/>
<keyword evidence="8" id="KW-1185">Reference proteome</keyword>
<dbReference type="EMBL" id="JAIWQS010000005">
    <property type="protein sequence ID" value="KAJ8765149.1"/>
    <property type="molecule type" value="Genomic_DNA"/>
</dbReference>
<proteinExistence type="predicted"/>
<keyword evidence="1" id="KW-0479">Metal-binding</keyword>
<dbReference type="Gene3D" id="3.30.40.10">
    <property type="entry name" value="Zinc/RING finger domain, C3HC4 (zinc finger)"/>
    <property type="match status" value="1"/>
</dbReference>
<dbReference type="InterPro" id="IPR013083">
    <property type="entry name" value="Znf_RING/FYVE/PHD"/>
</dbReference>
<organism evidence="7 8">
    <name type="scientific">Erythroxylum novogranatense</name>
    <dbReference type="NCBI Taxonomy" id="1862640"/>
    <lineage>
        <taxon>Eukaryota</taxon>
        <taxon>Viridiplantae</taxon>
        <taxon>Streptophyta</taxon>
        <taxon>Embryophyta</taxon>
        <taxon>Tracheophyta</taxon>
        <taxon>Spermatophyta</taxon>
        <taxon>Magnoliopsida</taxon>
        <taxon>eudicotyledons</taxon>
        <taxon>Gunneridae</taxon>
        <taxon>Pentapetalae</taxon>
        <taxon>rosids</taxon>
        <taxon>fabids</taxon>
        <taxon>Malpighiales</taxon>
        <taxon>Erythroxylaceae</taxon>
        <taxon>Erythroxylum</taxon>
    </lineage>
</organism>
<dbReference type="GO" id="GO:0004842">
    <property type="term" value="F:ubiquitin-protein transferase activity"/>
    <property type="evidence" value="ECO:0007669"/>
    <property type="project" value="TreeGrafter"/>
</dbReference>
<dbReference type="PANTHER" id="PTHR42647:SF6">
    <property type="entry name" value="RING-TYPE DOMAIN-CONTAINING PROTEIN"/>
    <property type="match status" value="1"/>
</dbReference>
<dbReference type="GO" id="GO:0008270">
    <property type="term" value="F:zinc ion binding"/>
    <property type="evidence" value="ECO:0007669"/>
    <property type="project" value="UniProtKB-KW"/>
</dbReference>
<reference evidence="7 8" key="1">
    <citation type="submission" date="2021-09" db="EMBL/GenBank/DDBJ databases">
        <title>Genomic insights and catalytic innovation underlie evolution of tropane alkaloids biosynthesis.</title>
        <authorList>
            <person name="Wang Y.-J."/>
            <person name="Tian T."/>
            <person name="Huang J.-P."/>
            <person name="Huang S.-X."/>
        </authorList>
    </citation>
    <scope>NUCLEOTIDE SEQUENCE [LARGE SCALE GENOMIC DNA]</scope>
    <source>
        <strain evidence="7">KIB-2018</strain>
        <tissue evidence="7">Leaf</tissue>
    </source>
</reference>
<evidence type="ECO:0000313" key="8">
    <source>
        <dbReference type="Proteomes" id="UP001159364"/>
    </source>
</evidence>
<keyword evidence="2 4" id="KW-0863">Zinc-finger</keyword>
<evidence type="ECO:0000256" key="4">
    <source>
        <dbReference type="PROSITE-ProRule" id="PRU00175"/>
    </source>
</evidence>
<dbReference type="FunFam" id="3.30.40.10:FF:000239">
    <property type="entry name" value="probable BOI-related E3 ubiquitin-protein ligase 2"/>
    <property type="match status" value="1"/>
</dbReference>
<protein>
    <recommendedName>
        <fullName evidence="6">RING-type domain-containing protein</fullName>
    </recommendedName>
</protein>
<evidence type="ECO:0000259" key="6">
    <source>
        <dbReference type="PROSITE" id="PS50089"/>
    </source>
</evidence>
<dbReference type="Proteomes" id="UP001159364">
    <property type="component" value="Linkage Group LG05"/>
</dbReference>
<accession>A0AAV8TGK8</accession>
<keyword evidence="3" id="KW-0862">Zinc</keyword>
<evidence type="ECO:0000256" key="2">
    <source>
        <dbReference type="ARBA" id="ARBA00022771"/>
    </source>
</evidence>
<comment type="caution">
    <text evidence="7">The sequence shown here is derived from an EMBL/GenBank/DDBJ whole genome shotgun (WGS) entry which is preliminary data.</text>
</comment>
<evidence type="ECO:0000256" key="3">
    <source>
        <dbReference type="ARBA" id="ARBA00022833"/>
    </source>
</evidence>
<evidence type="ECO:0000256" key="5">
    <source>
        <dbReference type="SAM" id="Coils"/>
    </source>
</evidence>
<dbReference type="PROSITE" id="PS50089">
    <property type="entry name" value="ZF_RING_2"/>
    <property type="match status" value="1"/>
</dbReference>
<dbReference type="Pfam" id="PF13920">
    <property type="entry name" value="zf-C3HC4_3"/>
    <property type="match status" value="1"/>
</dbReference>
<dbReference type="PANTHER" id="PTHR42647">
    <property type="entry name" value="SBP (S-RIBONUCLEASE BINDING PROTEIN) FAMILY PROTEIN"/>
    <property type="match status" value="1"/>
</dbReference>
<gene>
    <name evidence="7" type="ORF">K2173_010640</name>
</gene>
<feature type="coiled-coil region" evidence="5">
    <location>
        <begin position="152"/>
        <end position="207"/>
    </location>
</feature>
<dbReference type="InterPro" id="IPR001841">
    <property type="entry name" value="Znf_RING"/>
</dbReference>
<dbReference type="PIRSF" id="PIRSF036836">
    <property type="entry name" value="RNase_bind_SBP1"/>
    <property type="match status" value="1"/>
</dbReference>
<evidence type="ECO:0000256" key="1">
    <source>
        <dbReference type="ARBA" id="ARBA00022723"/>
    </source>
</evidence>
<sequence length="311" mass="35530">MAVQAQFPSLGSQDWMENCCGGLSTFYFDVQQQKQQLQQQLIQQQQQQQCNMQQWQNHQLSKDQNFLFATNLHAPFTFRSNPTNPTNNTCSNSLPSVSFSQTVAALDQKQIQEIDQYIRLQDQRLRLLLHKQRKQQVALLCKNVESKLLPYIKLRDEQIAQATKRKMELEDRLKRLEMDNLAWKRAAQENEAKVVSLNNTIEQLREKAASCCFNIGVEDAESCCDVDGVEETEQRKRGLVHGDYIEGEEGKAEKMGTAMTMMMCKICNSRNSCILFLPCKHLCSCKACEAFIDSCPVCQTPKKGGIEALMV</sequence>
<feature type="domain" description="RING-type" evidence="6">
    <location>
        <begin position="264"/>
        <end position="299"/>
    </location>
</feature>